<dbReference type="GO" id="GO:0006313">
    <property type="term" value="P:DNA transposition"/>
    <property type="evidence" value="ECO:0007669"/>
    <property type="project" value="InterPro"/>
</dbReference>
<accession>A0A1C6RPD4</accession>
<dbReference type="PANTHER" id="PTHR33055">
    <property type="entry name" value="TRANSPOSASE FOR INSERTION SEQUENCE ELEMENT IS1111A"/>
    <property type="match status" value="1"/>
</dbReference>
<evidence type="ECO:0000313" key="5">
    <source>
        <dbReference type="Proteomes" id="UP000198906"/>
    </source>
</evidence>
<dbReference type="InterPro" id="IPR003346">
    <property type="entry name" value="Transposase_20"/>
</dbReference>
<evidence type="ECO:0000259" key="2">
    <source>
        <dbReference type="Pfam" id="PF01548"/>
    </source>
</evidence>
<dbReference type="EMBL" id="FMHU01000001">
    <property type="protein sequence ID" value="SCL19076.1"/>
    <property type="molecule type" value="Genomic_DNA"/>
</dbReference>
<sequence length="485" mass="53054">MQRRLVGIDLGIASAHTVRVRDEAGREVCRRRCEPTVESLTAIESAALAGAATGTRLEVVIEPTGPAWLPIAVFFTARGHLVFRVSSAKAADLRRFLSRHAKSNGIDADTLARLPLIDPDGLRPLELPGAAAAALDRRVRACDRLTMAASEHKVRIKDLVRQVMPCTPLTGDLGKADLAVLERYADPRALLRLGRARLTALIVKASHNHQGAARAEQWLAAAQAAVDLYGDHPAVAFTDLAAEIATEVRLLRAIATELAAHAAERETCYRWVDPMQLARSLPGLAEVGGPAMTAVIGDAARFPTAAHFKSYLGLAPRASETGDTDRKGQPMSKAGSRLARATLIRAADWARKQDPQLARVYHQQMVERGAEHLKASCVVAARLAERLWTVMRRRMPYVICDIDGTPVTPQQAKQIIAQQWTVTEEIRRRRRSNKRRAGKAPHQVLTGHDRKDARSVRTRRPSPPESSATPSRTVKQPAVLTTDPR</sequence>
<dbReference type="PANTHER" id="PTHR33055:SF17">
    <property type="entry name" value="THIRD ORF IN TRANSPOSON ISC1491"/>
    <property type="match status" value="1"/>
</dbReference>
<dbReference type="STRING" id="47866.GA0074694_2564"/>
<name>A0A1C6RPD4_9ACTN</name>
<dbReference type="Proteomes" id="UP000198906">
    <property type="component" value="Unassembled WGS sequence"/>
</dbReference>
<feature type="domain" description="Transposase IS116/IS110/IS902 C-terminal" evidence="3">
    <location>
        <begin position="276"/>
        <end position="361"/>
    </location>
</feature>
<proteinExistence type="predicted"/>
<feature type="region of interest" description="Disordered" evidence="1">
    <location>
        <begin position="427"/>
        <end position="485"/>
    </location>
</feature>
<dbReference type="RefSeq" id="WP_091457356.1">
    <property type="nucleotide sequence ID" value="NZ_FMHU01000001.1"/>
</dbReference>
<dbReference type="InterPro" id="IPR002525">
    <property type="entry name" value="Transp_IS110-like_N"/>
</dbReference>
<reference evidence="5" key="1">
    <citation type="submission" date="2016-06" db="EMBL/GenBank/DDBJ databases">
        <authorList>
            <person name="Varghese N."/>
        </authorList>
    </citation>
    <scope>NUCLEOTIDE SEQUENCE [LARGE SCALE GENOMIC DNA]</scope>
    <source>
        <strain evidence="5">DSM 46123</strain>
    </source>
</reference>
<feature type="compositionally biased region" description="Basic residues" evidence="1">
    <location>
        <begin position="428"/>
        <end position="439"/>
    </location>
</feature>
<dbReference type="AlphaFoldDB" id="A0A1C6RPD4"/>
<dbReference type="GO" id="GO:0003677">
    <property type="term" value="F:DNA binding"/>
    <property type="evidence" value="ECO:0007669"/>
    <property type="project" value="InterPro"/>
</dbReference>
<evidence type="ECO:0000313" key="4">
    <source>
        <dbReference type="EMBL" id="SCL19076.1"/>
    </source>
</evidence>
<dbReference type="Pfam" id="PF02371">
    <property type="entry name" value="Transposase_20"/>
    <property type="match status" value="1"/>
</dbReference>
<dbReference type="GO" id="GO:0004803">
    <property type="term" value="F:transposase activity"/>
    <property type="evidence" value="ECO:0007669"/>
    <property type="project" value="InterPro"/>
</dbReference>
<gene>
    <name evidence="4" type="ORF">GA0074694_2564</name>
</gene>
<evidence type="ECO:0000256" key="1">
    <source>
        <dbReference type="SAM" id="MobiDB-lite"/>
    </source>
</evidence>
<evidence type="ECO:0000259" key="3">
    <source>
        <dbReference type="Pfam" id="PF02371"/>
    </source>
</evidence>
<feature type="compositionally biased region" description="Polar residues" evidence="1">
    <location>
        <begin position="465"/>
        <end position="474"/>
    </location>
</feature>
<keyword evidence="5" id="KW-1185">Reference proteome</keyword>
<organism evidence="4 5">
    <name type="scientific">Micromonospora inyonensis</name>
    <dbReference type="NCBI Taxonomy" id="47866"/>
    <lineage>
        <taxon>Bacteria</taxon>
        <taxon>Bacillati</taxon>
        <taxon>Actinomycetota</taxon>
        <taxon>Actinomycetes</taxon>
        <taxon>Micromonosporales</taxon>
        <taxon>Micromonosporaceae</taxon>
        <taxon>Micromonospora</taxon>
    </lineage>
</organism>
<feature type="domain" description="Transposase IS110-like N-terminal" evidence="2">
    <location>
        <begin position="6"/>
        <end position="165"/>
    </location>
</feature>
<dbReference type="Pfam" id="PF01548">
    <property type="entry name" value="DEDD_Tnp_IS110"/>
    <property type="match status" value="1"/>
</dbReference>
<dbReference type="InterPro" id="IPR047650">
    <property type="entry name" value="Transpos_IS110"/>
</dbReference>
<protein>
    <submittedName>
        <fullName evidence="4">Transposase</fullName>
    </submittedName>
</protein>